<feature type="region of interest" description="Disordered" evidence="1">
    <location>
        <begin position="45"/>
        <end position="138"/>
    </location>
</feature>
<dbReference type="Gene3D" id="3.40.50.620">
    <property type="entry name" value="HUPs"/>
    <property type="match status" value="1"/>
</dbReference>
<evidence type="ECO:0000313" key="3">
    <source>
        <dbReference type="EMBL" id="KAK3258811.1"/>
    </source>
</evidence>
<dbReference type="Proteomes" id="UP001190700">
    <property type="component" value="Unassembled WGS sequence"/>
</dbReference>
<gene>
    <name evidence="3" type="ORF">CYMTET_32160</name>
</gene>
<feature type="compositionally biased region" description="Basic and acidic residues" evidence="1">
    <location>
        <begin position="100"/>
        <end position="116"/>
    </location>
</feature>
<dbReference type="SUPFAM" id="SSF52425">
    <property type="entry name" value="Cryptochrome/photolyase, N-terminal domain"/>
    <property type="match status" value="1"/>
</dbReference>
<dbReference type="GO" id="GO:0032922">
    <property type="term" value="P:circadian regulation of gene expression"/>
    <property type="evidence" value="ECO:0007669"/>
    <property type="project" value="TreeGrafter"/>
</dbReference>
<dbReference type="InterPro" id="IPR006050">
    <property type="entry name" value="DNA_photolyase_N"/>
</dbReference>
<dbReference type="PANTHER" id="PTHR11455">
    <property type="entry name" value="CRYPTOCHROME"/>
    <property type="match status" value="1"/>
</dbReference>
<dbReference type="InterPro" id="IPR002081">
    <property type="entry name" value="Cryptochrome/DNA_photolyase_1"/>
</dbReference>
<protein>
    <recommendedName>
        <fullName evidence="2">Photolyase/cryptochrome alpha/beta domain-containing protein</fullName>
    </recommendedName>
</protein>
<dbReference type="AlphaFoldDB" id="A0AAE0KS51"/>
<evidence type="ECO:0000313" key="4">
    <source>
        <dbReference type="Proteomes" id="UP001190700"/>
    </source>
</evidence>
<dbReference type="GO" id="GO:0043153">
    <property type="term" value="P:entrainment of circadian clock by photoperiod"/>
    <property type="evidence" value="ECO:0007669"/>
    <property type="project" value="TreeGrafter"/>
</dbReference>
<keyword evidence="4" id="KW-1185">Reference proteome</keyword>
<dbReference type="InterPro" id="IPR014729">
    <property type="entry name" value="Rossmann-like_a/b/a_fold"/>
</dbReference>
<evidence type="ECO:0000259" key="2">
    <source>
        <dbReference type="PROSITE" id="PS51645"/>
    </source>
</evidence>
<reference evidence="3 4" key="1">
    <citation type="journal article" date="2015" name="Genome Biol. Evol.">
        <title>Comparative Genomics of a Bacterivorous Green Alga Reveals Evolutionary Causalities and Consequences of Phago-Mixotrophic Mode of Nutrition.</title>
        <authorList>
            <person name="Burns J.A."/>
            <person name="Paasch A."/>
            <person name="Narechania A."/>
            <person name="Kim E."/>
        </authorList>
    </citation>
    <scope>NUCLEOTIDE SEQUENCE [LARGE SCALE GENOMIC DNA]</scope>
    <source>
        <strain evidence="3 4">PLY_AMNH</strain>
    </source>
</reference>
<dbReference type="EMBL" id="LGRX02019249">
    <property type="protein sequence ID" value="KAK3258811.1"/>
    <property type="molecule type" value="Genomic_DNA"/>
</dbReference>
<feature type="compositionally biased region" description="Basic residues" evidence="1">
    <location>
        <begin position="49"/>
        <end position="63"/>
    </location>
</feature>
<comment type="caution">
    <text evidence="3">The sequence shown here is derived from an EMBL/GenBank/DDBJ whole genome shotgun (WGS) entry which is preliminary data.</text>
</comment>
<dbReference type="InterPro" id="IPR036155">
    <property type="entry name" value="Crypto/Photolyase_N_sf"/>
</dbReference>
<dbReference type="GO" id="GO:0003677">
    <property type="term" value="F:DNA binding"/>
    <property type="evidence" value="ECO:0007669"/>
    <property type="project" value="TreeGrafter"/>
</dbReference>
<name>A0AAE0KS51_9CHLO</name>
<dbReference type="GO" id="GO:0071949">
    <property type="term" value="F:FAD binding"/>
    <property type="evidence" value="ECO:0007669"/>
    <property type="project" value="TreeGrafter"/>
</dbReference>
<dbReference type="Pfam" id="PF00875">
    <property type="entry name" value="DNA_photolyase"/>
    <property type="match status" value="1"/>
</dbReference>
<dbReference type="PANTHER" id="PTHR11455:SF18">
    <property type="entry name" value="SI:CH1073-390K14.1"/>
    <property type="match status" value="1"/>
</dbReference>
<dbReference type="GO" id="GO:0005737">
    <property type="term" value="C:cytoplasm"/>
    <property type="evidence" value="ECO:0007669"/>
    <property type="project" value="TreeGrafter"/>
</dbReference>
<feature type="compositionally biased region" description="Basic and acidic residues" evidence="1">
    <location>
        <begin position="71"/>
        <end position="81"/>
    </location>
</feature>
<organism evidence="3 4">
    <name type="scientific">Cymbomonas tetramitiformis</name>
    <dbReference type="NCBI Taxonomy" id="36881"/>
    <lineage>
        <taxon>Eukaryota</taxon>
        <taxon>Viridiplantae</taxon>
        <taxon>Chlorophyta</taxon>
        <taxon>Pyramimonadophyceae</taxon>
        <taxon>Pyramimonadales</taxon>
        <taxon>Pyramimonadaceae</taxon>
        <taxon>Cymbomonas</taxon>
    </lineage>
</organism>
<evidence type="ECO:0000256" key="1">
    <source>
        <dbReference type="SAM" id="MobiDB-lite"/>
    </source>
</evidence>
<dbReference type="GO" id="GO:0005634">
    <property type="term" value="C:nucleus"/>
    <property type="evidence" value="ECO:0007669"/>
    <property type="project" value="TreeGrafter"/>
</dbReference>
<feature type="compositionally biased region" description="Low complexity" evidence="1">
    <location>
        <begin position="122"/>
        <end position="134"/>
    </location>
</feature>
<proteinExistence type="predicted"/>
<sequence>MICTCWFPGLMQSHTLHPARQRGALWKSSGCQSYDIKSAFRLHVTCGPKRPRRDKGRSTRRRQGPGGGGEGSRKREMIREAEDWDDDGSTGRLQGLSQQIRREQRRQVSRGKKEQRGTQGTAGSKANSSKSSGRAGDELKGNSIMWFRQDLRLHDNPALKAATDAGGTVVCTYVWSPSEEGNGTSWASGGASNVFLHETLVRLDADLQAMRGDRGGLLHCKGPCLEALLRVAHAVGATNIFWNRRYEPALLELDRHVESGLRQAGLKIRTFNALLLHEPWAVQIDMSRWHGHFGTLMPFYHA</sequence>
<feature type="domain" description="Photolyase/cryptochrome alpha/beta" evidence="2">
    <location>
        <begin position="141"/>
        <end position="276"/>
    </location>
</feature>
<feature type="non-terminal residue" evidence="3">
    <location>
        <position position="302"/>
    </location>
</feature>
<dbReference type="GO" id="GO:0003904">
    <property type="term" value="F:deoxyribodipyrimidine photo-lyase activity"/>
    <property type="evidence" value="ECO:0007669"/>
    <property type="project" value="TreeGrafter"/>
</dbReference>
<dbReference type="PROSITE" id="PS51645">
    <property type="entry name" value="PHR_CRY_ALPHA_BETA"/>
    <property type="match status" value="1"/>
</dbReference>
<accession>A0AAE0KS51</accession>